<evidence type="ECO:0000313" key="3">
    <source>
        <dbReference type="Proteomes" id="UP000714420"/>
    </source>
</evidence>
<dbReference type="EMBL" id="JABKKF010000012">
    <property type="protein sequence ID" value="NPD92892.1"/>
    <property type="molecule type" value="Genomic_DNA"/>
</dbReference>
<dbReference type="Proteomes" id="UP000714420">
    <property type="component" value="Unassembled WGS sequence"/>
</dbReference>
<reference evidence="2 3" key="1">
    <citation type="submission" date="2020-05" db="EMBL/GenBank/DDBJ databases">
        <title>Distinct polysaccharide utilization as determinants for interspecies competition between intestinal Prevotella spp.</title>
        <authorList>
            <person name="Galvez E.J.C."/>
            <person name="Iljazovic A."/>
            <person name="Strowig T."/>
        </authorList>
    </citation>
    <scope>NUCLEOTIDE SEQUENCE [LARGE SCALE GENOMIC DNA]</scope>
    <source>
        <strain evidence="2 3">PMUR</strain>
    </source>
</reference>
<evidence type="ECO:0000313" key="2">
    <source>
        <dbReference type="EMBL" id="NPD92892.1"/>
    </source>
</evidence>
<feature type="region of interest" description="Disordered" evidence="1">
    <location>
        <begin position="67"/>
        <end position="86"/>
    </location>
</feature>
<organism evidence="2 3">
    <name type="scientific">Xylanibacter muris</name>
    <dbReference type="NCBI Taxonomy" id="2736290"/>
    <lineage>
        <taxon>Bacteria</taxon>
        <taxon>Pseudomonadati</taxon>
        <taxon>Bacteroidota</taxon>
        <taxon>Bacteroidia</taxon>
        <taxon>Bacteroidales</taxon>
        <taxon>Prevotellaceae</taxon>
        <taxon>Xylanibacter</taxon>
    </lineage>
</organism>
<dbReference type="RefSeq" id="WP_172276522.1">
    <property type="nucleotide sequence ID" value="NZ_CASGMU010000012.1"/>
</dbReference>
<accession>A0ABX2ARM3</accession>
<keyword evidence="3" id="KW-1185">Reference proteome</keyword>
<name>A0ABX2ARM3_9BACT</name>
<proteinExistence type="predicted"/>
<evidence type="ECO:0000256" key="1">
    <source>
        <dbReference type="SAM" id="MobiDB-lite"/>
    </source>
</evidence>
<comment type="caution">
    <text evidence="2">The sequence shown here is derived from an EMBL/GenBank/DDBJ whole genome shotgun (WGS) entry which is preliminary data.</text>
</comment>
<sequence length="1009" mass="114309">MTEETIGEGKASISATLDFKPMSSALTRTRAAGDVLNEISSLHVLLYDYDTKSLINRWKIEGYSVSDEKRDDENAENGHSAETSTKRATFKLPERIDFGKYYMYAVANIPDLLTAPVYSEAIKTVEGLKNIPLVWDSENVAANGQMIGCLMTRATTLPIDNEPLVLNENSPKLHAWLRRAASKVTVAFDGSGLADGVSIYFKALRIKSIPVSCKLGTENTVESNENLIPTGEEVVYSESANFDTNYPALITKNQPYYPRELKQGEDGTVSWVMAADAHSETNPNSLFFYENMQGEGPDKSAAADENKDGLLDTPYVKGKECGTYIEVDAYYESTNPQRPGISNITYRFMLGQNVSTDYNAKRNCHYKLTLHFRGFADEPDWRIDYVTKFGVSQPYNVNYQGKYFLPDNVTDNQGNNFYENNTIKVSSYRYDTEDVWGKRELLDYTIEYKDSVDEDFPNGEFSKKVPAWLSGELEDVTDQYPNDKAQGLRILKINYKNDYKEVNINSLLKSRTNTGITDLAANGTANCYIVDAKGTYTLPLVYGNAVGKDGNIVSSSYTGFSGDDRVLQTFRNYKNEDIKSPYILDDVGRTGITVGIVWQDSENLISSISYETSVYGGKGGLKFSIGDNIAQGNAVIAVKKDGVIIWSWHIWVTSKELTDRIWTIKNYWFNKRYDVMPVNLGWCSLPEENVRYYDRHKCHVRFRQILSRNADGTPNYGSEQIVTILQEPHIALPRGNNTYYQWGRKDPLVGTDASWANKPWWCTNGTSLVYRTTQPDFLNPSLFKTIKENGKDKIIDNPEGINPNDRLTSKESLHRMIQNPHKLNNPRRIDFYIGDKQTDTNGNEILVNGKEGFINDEIHSNLWLDDKKTVYDPCPPGYKVAPLSAFTAFTVTDGATKDSHLHGYNVSKDNMLAEYRDGNMEFYVDGKRKLISVTFPLSGYRDYDAGEVYYVGKHLYVWQAHNYINGDLYYANNNSNFFKAHWENNGYIGVNIWEFFFATDACSVRPIKE</sequence>
<protein>
    <submittedName>
        <fullName evidence="2">DUF4906 domain-containing protein</fullName>
    </submittedName>
</protein>
<gene>
    <name evidence="2" type="ORF">HPS56_11180</name>
</gene>